<keyword evidence="4" id="KW-1185">Reference proteome</keyword>
<accession>A0ABU2H317</accession>
<organism evidence="3 4">
    <name type="scientific">Lipingzhangella rawalii</name>
    <dbReference type="NCBI Taxonomy" id="2055835"/>
    <lineage>
        <taxon>Bacteria</taxon>
        <taxon>Bacillati</taxon>
        <taxon>Actinomycetota</taxon>
        <taxon>Actinomycetes</taxon>
        <taxon>Streptosporangiales</taxon>
        <taxon>Nocardiopsidaceae</taxon>
        <taxon>Lipingzhangella</taxon>
    </lineage>
</organism>
<sequence length="145" mass="15844">MPGLNALGSQLRRGDGEDPEGFTVLANVTSITGPEMERETVDVTSHDSPGGWMEFVGGLKDGGEVEIEFNYDPSEPTHAVLQEDFDAARPRTYQVVFPDPDQHAWQFQAILTNLSAEMPHDDKIEGEMTLKVTGKPELTTVNGDA</sequence>
<feature type="domain" description="Lambda phage tail tube protein N-terminal" evidence="2">
    <location>
        <begin position="19"/>
        <end position="139"/>
    </location>
</feature>
<evidence type="ECO:0000313" key="3">
    <source>
        <dbReference type="EMBL" id="MDS1269692.1"/>
    </source>
</evidence>
<dbReference type="Gene3D" id="4.10.410.40">
    <property type="match status" value="1"/>
</dbReference>
<dbReference type="Pfam" id="PF16461">
    <property type="entry name" value="Phage_TTP_12"/>
    <property type="match status" value="1"/>
</dbReference>
<proteinExistence type="predicted"/>
<reference evidence="4" key="1">
    <citation type="submission" date="2023-07" db="EMBL/GenBank/DDBJ databases">
        <title>Novel species in the genus Lipingzhangella isolated from Sambhar Salt Lake.</title>
        <authorList>
            <person name="Jiya N."/>
            <person name="Kajale S."/>
            <person name="Sharma A."/>
        </authorList>
    </citation>
    <scope>NUCLEOTIDE SEQUENCE [LARGE SCALE GENOMIC DNA]</scope>
    <source>
        <strain evidence="4">LS1_29</strain>
    </source>
</reference>
<dbReference type="NCBIfam" id="NF047353">
    <property type="entry name" value="tube_lmo2291"/>
    <property type="match status" value="1"/>
</dbReference>
<comment type="caution">
    <text evidence="3">The sequence shown here is derived from an EMBL/GenBank/DDBJ whole genome shotgun (WGS) entry which is preliminary data.</text>
</comment>
<evidence type="ECO:0000313" key="4">
    <source>
        <dbReference type="Proteomes" id="UP001250214"/>
    </source>
</evidence>
<evidence type="ECO:0000256" key="1">
    <source>
        <dbReference type="SAM" id="MobiDB-lite"/>
    </source>
</evidence>
<protein>
    <submittedName>
        <fullName evidence="3">Phage tail tube protein</fullName>
    </submittedName>
</protein>
<feature type="region of interest" description="Disordered" evidence="1">
    <location>
        <begin position="1"/>
        <end position="21"/>
    </location>
</feature>
<gene>
    <name evidence="3" type="ORF">RIF23_05230</name>
</gene>
<dbReference type="Proteomes" id="UP001250214">
    <property type="component" value="Unassembled WGS sequence"/>
</dbReference>
<dbReference type="EMBL" id="JAVLVT010000001">
    <property type="protein sequence ID" value="MDS1269692.1"/>
    <property type="molecule type" value="Genomic_DNA"/>
</dbReference>
<name>A0ABU2H317_9ACTN</name>
<dbReference type="InterPro" id="IPR032494">
    <property type="entry name" value="Phage_TTP_N"/>
</dbReference>
<evidence type="ECO:0000259" key="2">
    <source>
        <dbReference type="Pfam" id="PF16461"/>
    </source>
</evidence>
<dbReference type="RefSeq" id="WP_310911149.1">
    <property type="nucleotide sequence ID" value="NZ_JAVLVT010000001.1"/>
</dbReference>